<evidence type="ECO:0000256" key="6">
    <source>
        <dbReference type="ARBA" id="ARBA00022692"/>
    </source>
</evidence>
<dbReference type="InterPro" id="IPR005254">
    <property type="entry name" value="Heme_biosyn_assoc_TPR_pro"/>
</dbReference>
<dbReference type="OrthoDB" id="5801537at2"/>
<comment type="pathway">
    <text evidence="3">Porphyrin-containing compound metabolism; protoheme biosynthesis.</text>
</comment>
<protein>
    <recommendedName>
        <fullName evidence="11">HemY N-terminal domain-containing protein</fullName>
    </recommendedName>
</protein>
<dbReference type="NCBIfam" id="TIGR00540">
    <property type="entry name" value="TPR_hemY_coli"/>
    <property type="match status" value="1"/>
</dbReference>
<keyword evidence="7 10" id="KW-1133">Transmembrane helix</keyword>
<gene>
    <name evidence="12" type="ORF">A9404_09310</name>
</gene>
<feature type="domain" description="HemY N-terminal" evidence="11">
    <location>
        <begin position="30"/>
        <end position="127"/>
    </location>
</feature>
<feature type="transmembrane region" description="Helical" evidence="10">
    <location>
        <begin position="42"/>
        <end position="72"/>
    </location>
</feature>
<reference evidence="12 13" key="1">
    <citation type="submission" date="2016-06" db="EMBL/GenBank/DDBJ databases">
        <title>Insight into the functional genes involving in sulfur oxidation in Pearl River water.</title>
        <authorList>
            <person name="Luo J."/>
            <person name="Tan X."/>
            <person name="Lin W."/>
        </authorList>
    </citation>
    <scope>NUCLEOTIDE SEQUENCE [LARGE SCALE GENOMIC DNA]</scope>
    <source>
        <strain evidence="12 13">LS2</strain>
    </source>
</reference>
<keyword evidence="6 10" id="KW-0812">Transmembrane</keyword>
<comment type="function">
    <text evidence="1">Involved in a late step of protoheme IX synthesis.</text>
</comment>
<keyword evidence="13" id="KW-1185">Reference proteome</keyword>
<dbReference type="GO" id="GO:0005886">
    <property type="term" value="C:plasma membrane"/>
    <property type="evidence" value="ECO:0007669"/>
    <property type="project" value="UniProtKB-SubCell"/>
</dbReference>
<keyword evidence="5" id="KW-0997">Cell inner membrane</keyword>
<evidence type="ECO:0000313" key="12">
    <source>
        <dbReference type="EMBL" id="ANJ67561.1"/>
    </source>
</evidence>
<keyword evidence="8 10" id="KW-0472">Membrane</keyword>
<evidence type="ECO:0000256" key="2">
    <source>
        <dbReference type="ARBA" id="ARBA00004429"/>
    </source>
</evidence>
<evidence type="ECO:0000313" key="13">
    <source>
        <dbReference type="Proteomes" id="UP000078596"/>
    </source>
</evidence>
<dbReference type="GO" id="GO:0006779">
    <property type="term" value="P:porphyrin-containing compound biosynthetic process"/>
    <property type="evidence" value="ECO:0007669"/>
    <property type="project" value="UniProtKB-KW"/>
</dbReference>
<keyword evidence="9" id="KW-0627">Porphyrin biosynthesis</keyword>
<proteinExistence type="predicted"/>
<dbReference type="Gene3D" id="1.25.40.10">
    <property type="entry name" value="Tetratricopeptide repeat domain"/>
    <property type="match status" value="1"/>
</dbReference>
<keyword evidence="4" id="KW-1003">Cell membrane</keyword>
<dbReference type="EMBL" id="CP016027">
    <property type="protein sequence ID" value="ANJ67561.1"/>
    <property type="molecule type" value="Genomic_DNA"/>
</dbReference>
<dbReference type="UniPathway" id="UPA00252"/>
<accession>A0A191ZI37</accession>
<evidence type="ECO:0000256" key="7">
    <source>
        <dbReference type="ARBA" id="ARBA00022989"/>
    </source>
</evidence>
<evidence type="ECO:0000259" key="11">
    <source>
        <dbReference type="Pfam" id="PF07219"/>
    </source>
</evidence>
<evidence type="ECO:0000256" key="4">
    <source>
        <dbReference type="ARBA" id="ARBA00022475"/>
    </source>
</evidence>
<sequence length="414" mass="46144">MKRFVIFGLLILFVGVAGYYFVRDPGTADVALLGWHLQTSALGLLVLILLSYLVLMIVWRLLSALFGLPGYLRRRSARHKQRAADEALLRAWAELERGRFAAAEKLALNNRAHGSLPPLHSVVALDALLGRGETTAALDLLNEVRLQYPRFADFLALHLANRLRVEREYPPALELLHGLSVAHPKDEAILCAFAETLYAAEDWAKLQTLLPALRRLKWPGFTEQDLSRIEFAVFDGLIATATRTGDTERLTQLWADVPKSMKHDSRLISRLARAWAQSGRTADAELVLEKALKQRCTPPLLRQWLDLPPADPARGRNLFAAWAGQHECALGDADKAYAQAKLAWLNDDLATAQNELAAALTHQPDVATLRLAAQIHERQRDSVQALAFYKQATTRLETEVLGEGEGRTPSEARR</sequence>
<evidence type="ECO:0000256" key="8">
    <source>
        <dbReference type="ARBA" id="ARBA00023136"/>
    </source>
</evidence>
<dbReference type="Proteomes" id="UP000078596">
    <property type="component" value="Chromosome"/>
</dbReference>
<dbReference type="AlphaFoldDB" id="A0A191ZI37"/>
<comment type="subcellular location">
    <subcellularLocation>
        <location evidence="2">Cell inner membrane</location>
        <topology evidence="2">Multi-pass membrane protein</topology>
    </subcellularLocation>
</comment>
<dbReference type="InterPro" id="IPR010817">
    <property type="entry name" value="HemY_N"/>
</dbReference>
<name>A0A191ZI37_9GAMM</name>
<dbReference type="InterPro" id="IPR011990">
    <property type="entry name" value="TPR-like_helical_dom_sf"/>
</dbReference>
<evidence type="ECO:0000256" key="10">
    <source>
        <dbReference type="SAM" id="Phobius"/>
    </source>
</evidence>
<dbReference type="KEGG" id="haz:A9404_09310"/>
<dbReference type="GO" id="GO:0042168">
    <property type="term" value="P:heme metabolic process"/>
    <property type="evidence" value="ECO:0007669"/>
    <property type="project" value="InterPro"/>
</dbReference>
<dbReference type="STRING" id="1860122.A9404_09310"/>
<evidence type="ECO:0000256" key="5">
    <source>
        <dbReference type="ARBA" id="ARBA00022519"/>
    </source>
</evidence>
<organism evidence="12 13">
    <name type="scientific">Halothiobacillus diazotrophicus</name>
    <dbReference type="NCBI Taxonomy" id="1860122"/>
    <lineage>
        <taxon>Bacteria</taxon>
        <taxon>Pseudomonadati</taxon>
        <taxon>Pseudomonadota</taxon>
        <taxon>Gammaproteobacteria</taxon>
        <taxon>Chromatiales</taxon>
        <taxon>Halothiobacillaceae</taxon>
        <taxon>Halothiobacillus</taxon>
    </lineage>
</organism>
<evidence type="ECO:0000256" key="9">
    <source>
        <dbReference type="ARBA" id="ARBA00023244"/>
    </source>
</evidence>
<dbReference type="Pfam" id="PF07219">
    <property type="entry name" value="HemY_N"/>
    <property type="match status" value="1"/>
</dbReference>
<evidence type="ECO:0000256" key="1">
    <source>
        <dbReference type="ARBA" id="ARBA00002962"/>
    </source>
</evidence>
<dbReference type="RefSeq" id="WP_066100669.1">
    <property type="nucleotide sequence ID" value="NZ_CP016027.1"/>
</dbReference>
<evidence type="ECO:0000256" key="3">
    <source>
        <dbReference type="ARBA" id="ARBA00004744"/>
    </source>
</evidence>